<feature type="non-terminal residue" evidence="1">
    <location>
        <position position="1"/>
    </location>
</feature>
<organism evidence="1 2">
    <name type="scientific">Xanthomonas citri pv. citri</name>
    <dbReference type="NCBI Taxonomy" id="611301"/>
    <lineage>
        <taxon>Bacteria</taxon>
        <taxon>Pseudomonadati</taxon>
        <taxon>Pseudomonadota</taxon>
        <taxon>Gammaproteobacteria</taxon>
        <taxon>Lysobacterales</taxon>
        <taxon>Lysobacteraceae</taxon>
        <taxon>Xanthomonas</taxon>
    </lineage>
</organism>
<accession>A0A8I0HDB9</accession>
<dbReference type="EMBL" id="JAABFR010002710">
    <property type="protein sequence ID" value="MBD4340532.1"/>
    <property type="molecule type" value="Genomic_DNA"/>
</dbReference>
<evidence type="ECO:0000313" key="2">
    <source>
        <dbReference type="Proteomes" id="UP000653002"/>
    </source>
</evidence>
<proteinExistence type="predicted"/>
<dbReference type="AlphaFoldDB" id="A0A8I0HDB9"/>
<evidence type="ECO:0000313" key="1">
    <source>
        <dbReference type="EMBL" id="MBD4340532.1"/>
    </source>
</evidence>
<dbReference type="Proteomes" id="UP000653002">
    <property type="component" value="Unassembled WGS sequence"/>
</dbReference>
<protein>
    <submittedName>
        <fullName evidence="1">Uncharacterized protein</fullName>
    </submittedName>
</protein>
<reference evidence="1" key="1">
    <citation type="submission" date="2020-01" db="EMBL/GenBank/DDBJ databases">
        <authorList>
            <person name="Richard D."/>
        </authorList>
    </citation>
    <scope>NUCLEOTIDE SEQUENCE</scope>
    <source>
        <strain evidence="1">JP541</strain>
    </source>
</reference>
<name>A0A8I0HDB9_XANCI</name>
<sequence length="76" mass="8261">PLVENAILHAFNRSDAPAEGNLLLVRVFARAGDLVLEVANNAPDDALAQVQQRLRQEAGAPARSYGIQSIRTRLEI</sequence>
<gene>
    <name evidence="1" type="ORF">GUH15_31730</name>
</gene>
<comment type="caution">
    <text evidence="1">The sequence shown here is derived from an EMBL/GenBank/DDBJ whole genome shotgun (WGS) entry which is preliminary data.</text>
</comment>
<feature type="non-terminal residue" evidence="1">
    <location>
        <position position="76"/>
    </location>
</feature>